<comment type="similarity">
    <text evidence="7">Belongs to the TonB-dependent receptor family.</text>
</comment>
<reference evidence="10 11" key="1">
    <citation type="submission" date="2018-02" db="EMBL/GenBank/DDBJ databases">
        <title>The draft genome of Sphingobacterium sp. 5JN-11.</title>
        <authorList>
            <person name="Liu L."/>
            <person name="Li L."/>
            <person name="Liang L."/>
            <person name="Zhang X."/>
            <person name="Wang T."/>
        </authorList>
    </citation>
    <scope>NUCLEOTIDE SEQUENCE [LARGE SCALE GENOMIC DNA]</scope>
    <source>
        <strain evidence="10 11">5JN-11</strain>
    </source>
</reference>
<dbReference type="AlphaFoldDB" id="A0A2S9J418"/>
<dbReference type="EMBL" id="PVBQ01000006">
    <property type="protein sequence ID" value="PRD47490.1"/>
    <property type="molecule type" value="Genomic_DNA"/>
</dbReference>
<dbReference type="InterPro" id="IPR012910">
    <property type="entry name" value="Plug_dom"/>
</dbReference>
<keyword evidence="11" id="KW-1185">Reference proteome</keyword>
<evidence type="ECO:0000256" key="7">
    <source>
        <dbReference type="PROSITE-ProRule" id="PRU01360"/>
    </source>
</evidence>
<evidence type="ECO:0000256" key="4">
    <source>
        <dbReference type="ARBA" id="ARBA00022692"/>
    </source>
</evidence>
<dbReference type="InterPro" id="IPR039426">
    <property type="entry name" value="TonB-dep_rcpt-like"/>
</dbReference>
<keyword evidence="4 7" id="KW-0812">Transmembrane</keyword>
<evidence type="ECO:0000259" key="9">
    <source>
        <dbReference type="Pfam" id="PF07715"/>
    </source>
</evidence>
<evidence type="ECO:0000256" key="2">
    <source>
        <dbReference type="ARBA" id="ARBA00022448"/>
    </source>
</evidence>
<dbReference type="NCBIfam" id="TIGR04057">
    <property type="entry name" value="SusC_RagA_signa"/>
    <property type="match status" value="1"/>
</dbReference>
<dbReference type="SUPFAM" id="SSF49464">
    <property type="entry name" value="Carboxypeptidase regulatory domain-like"/>
    <property type="match status" value="1"/>
</dbReference>
<evidence type="ECO:0000256" key="6">
    <source>
        <dbReference type="ARBA" id="ARBA00023237"/>
    </source>
</evidence>
<dbReference type="SUPFAM" id="SSF56935">
    <property type="entry name" value="Porins"/>
    <property type="match status" value="1"/>
</dbReference>
<feature type="signal peptide" evidence="8">
    <location>
        <begin position="1"/>
        <end position="19"/>
    </location>
</feature>
<dbReference type="Gene3D" id="2.170.130.10">
    <property type="entry name" value="TonB-dependent receptor, plug domain"/>
    <property type="match status" value="1"/>
</dbReference>
<dbReference type="RefSeq" id="WP_105716712.1">
    <property type="nucleotide sequence ID" value="NZ_PVBQ01000006.1"/>
</dbReference>
<protein>
    <submittedName>
        <fullName evidence="10">SusC/RagA family TonB-linked outer membrane protein</fullName>
    </submittedName>
</protein>
<evidence type="ECO:0000256" key="1">
    <source>
        <dbReference type="ARBA" id="ARBA00004571"/>
    </source>
</evidence>
<evidence type="ECO:0000256" key="5">
    <source>
        <dbReference type="ARBA" id="ARBA00023136"/>
    </source>
</evidence>
<evidence type="ECO:0000256" key="3">
    <source>
        <dbReference type="ARBA" id="ARBA00022452"/>
    </source>
</evidence>
<comment type="caution">
    <text evidence="10">The sequence shown here is derived from an EMBL/GenBank/DDBJ whole genome shotgun (WGS) entry which is preliminary data.</text>
</comment>
<dbReference type="Proteomes" id="UP000239711">
    <property type="component" value="Unassembled WGS sequence"/>
</dbReference>
<dbReference type="Pfam" id="PF13715">
    <property type="entry name" value="CarbopepD_reg_2"/>
    <property type="match status" value="1"/>
</dbReference>
<accession>A0A2S9J418</accession>
<name>A0A2S9J418_9SPHI</name>
<gene>
    <name evidence="10" type="ORF">C5745_09210</name>
</gene>
<keyword evidence="5 7" id="KW-0472">Membrane</keyword>
<dbReference type="Gene3D" id="2.60.40.1120">
    <property type="entry name" value="Carboxypeptidase-like, regulatory domain"/>
    <property type="match status" value="1"/>
</dbReference>
<organism evidence="10 11">
    <name type="scientific">Sphingobacterium haloxyli</name>
    <dbReference type="NCBI Taxonomy" id="2100533"/>
    <lineage>
        <taxon>Bacteria</taxon>
        <taxon>Pseudomonadati</taxon>
        <taxon>Bacteroidota</taxon>
        <taxon>Sphingobacteriia</taxon>
        <taxon>Sphingobacteriales</taxon>
        <taxon>Sphingobacteriaceae</taxon>
        <taxon>Sphingobacterium</taxon>
    </lineage>
</organism>
<proteinExistence type="inferred from homology"/>
<evidence type="ECO:0000313" key="10">
    <source>
        <dbReference type="EMBL" id="PRD47490.1"/>
    </source>
</evidence>
<dbReference type="Pfam" id="PF07715">
    <property type="entry name" value="Plug"/>
    <property type="match status" value="1"/>
</dbReference>
<feature type="domain" description="TonB-dependent receptor plug" evidence="9">
    <location>
        <begin position="115"/>
        <end position="220"/>
    </location>
</feature>
<dbReference type="NCBIfam" id="TIGR04056">
    <property type="entry name" value="OMP_RagA_SusC"/>
    <property type="match status" value="1"/>
</dbReference>
<dbReference type="InterPro" id="IPR023996">
    <property type="entry name" value="TonB-dep_OMP_SusC/RagA"/>
</dbReference>
<dbReference type="InterPro" id="IPR036942">
    <property type="entry name" value="Beta-barrel_TonB_sf"/>
</dbReference>
<keyword evidence="3 7" id="KW-1134">Transmembrane beta strand</keyword>
<keyword evidence="6 7" id="KW-0998">Cell outer membrane</keyword>
<sequence length="1028" mass="114816">MRKFIFLFFTFLSSFYAVGQNRELTGIVKDEVGMPLAGASVRLAQSTIGASTDADGTFKLTIPEEGTHSLVVDLMGYKSKTISIGGTASLDIVLIVDEALALDEVVAVGYGSVRKRDLTGAVGSVGGKELQERGTTSAMEALQGTVPGVDISSTSTRPGRTFNIQIRGQNSMQGGEPLYIVDGIATGNIDFLNPADIENIDVLKDASSTAIYGSRGSNGVVIVTTKNAGRPGDTRTTVTYDGYYGVRELARIPDFMDGREWVDFRTSAYYTYANDRYSLDNLNTILQNSPLLESRLYNEQYEDWLGLGTRTGRQQNHYLGIAGAADKLTYNLGVGYQQEVGNFLKEDLNRYTLKLSVEHKTSEYFSTGASINFVHGINNSGSEHGYRDILRMPPILYAHDENGNLIAQPGIATSIQGTGNFTSSPNPLNEINSGTEEIRQYDLLSNIFAELRPMENLSIRSTFMPRFSRMRTGRYYGIVPGTRNQDVSYQDNIENLEWTWDNVINYNTVMGNDHKLDVSLIQSAYKTRAEGIWAGANDLPYPSQWYNLFSGAFAANQSGTSYIETSLLSFAARANYDFKGRYLLTGTIRYDGSSRLRNKWAAFPSMAAAWRISEENFMQDISFVNDLKLRTSFGYSGNHNGIDAFGSQLTPQTNTVIWYDFNGTPVRGFMSGPPINPAITWEKTRELNVGVDFSLFNHRVRGNVEFYDKLSDGLLMQRTLTIESGVPWMMDNIGSVSNRGVEVGLHTTNISRNDWEWTSSFMFSHNKNKIQSLYGKKEDVVGETRFIGQPIEVIYDYRITGLWRMDQLEEAARYGQQPGQAIAADTDGNGRITPADRVILGSPYPDWIGSVTSNLRYKNWDLSVNLYTRQGVFVADRFLEEFGPQNTQRGRPKIRYDYYIPPGLPRYDWNNWGTHADGSPKAVWGDSGEGNENAKYPHPQNVGPYYGNNGRYTDASFVKIRNIVMGYTLPSEMVSKWKMSSMRVYANILNPFVFTKYEGWDPEYATTALSEGNGPSNVTYQLGVNVRF</sequence>
<dbReference type="Gene3D" id="2.40.170.20">
    <property type="entry name" value="TonB-dependent receptor, beta-barrel domain"/>
    <property type="match status" value="1"/>
</dbReference>
<keyword evidence="2 7" id="KW-0813">Transport</keyword>
<dbReference type="GO" id="GO:0009279">
    <property type="term" value="C:cell outer membrane"/>
    <property type="evidence" value="ECO:0007669"/>
    <property type="project" value="UniProtKB-SubCell"/>
</dbReference>
<evidence type="ECO:0000256" key="8">
    <source>
        <dbReference type="SAM" id="SignalP"/>
    </source>
</evidence>
<dbReference type="InterPro" id="IPR037066">
    <property type="entry name" value="Plug_dom_sf"/>
</dbReference>
<evidence type="ECO:0000313" key="11">
    <source>
        <dbReference type="Proteomes" id="UP000239711"/>
    </source>
</evidence>
<dbReference type="OrthoDB" id="9768177at2"/>
<dbReference type="InterPro" id="IPR008969">
    <property type="entry name" value="CarboxyPept-like_regulatory"/>
</dbReference>
<comment type="subcellular location">
    <subcellularLocation>
        <location evidence="1 7">Cell outer membrane</location>
        <topology evidence="1 7">Multi-pass membrane protein</topology>
    </subcellularLocation>
</comment>
<keyword evidence="8" id="KW-0732">Signal</keyword>
<dbReference type="PROSITE" id="PS52016">
    <property type="entry name" value="TONB_DEPENDENT_REC_3"/>
    <property type="match status" value="1"/>
</dbReference>
<feature type="chain" id="PRO_5015511873" evidence="8">
    <location>
        <begin position="20"/>
        <end position="1028"/>
    </location>
</feature>
<dbReference type="InterPro" id="IPR023997">
    <property type="entry name" value="TonB-dep_OMP_SusC/RagA_CS"/>
</dbReference>